<comment type="caution">
    <text evidence="1">The sequence shown here is derived from an EMBL/GenBank/DDBJ whole genome shotgun (WGS) entry which is preliminary data.</text>
</comment>
<gene>
    <name evidence="1" type="ORF">Glove_97g124</name>
</gene>
<evidence type="ECO:0000313" key="1">
    <source>
        <dbReference type="EMBL" id="RHZ83311.1"/>
    </source>
</evidence>
<dbReference type="AlphaFoldDB" id="A0A397J5F3"/>
<sequence length="90" mass="10899">MDNKQIEIIVDPEEIKQEVKMYLVMDYSKECRRPLSIPRVETDFRRNRKYYQETTKQKGTGPSAITNELWKHFYFSMKFPMITFINKIAN</sequence>
<dbReference type="Proteomes" id="UP000266861">
    <property type="component" value="Unassembled WGS sequence"/>
</dbReference>
<dbReference type="EMBL" id="PQFF01000091">
    <property type="protein sequence ID" value="RHZ83311.1"/>
    <property type="molecule type" value="Genomic_DNA"/>
</dbReference>
<proteinExistence type="predicted"/>
<reference evidence="1 2" key="1">
    <citation type="submission" date="2018-08" db="EMBL/GenBank/DDBJ databases">
        <title>Genome and evolution of the arbuscular mycorrhizal fungus Diversispora epigaea (formerly Glomus versiforme) and its bacterial endosymbionts.</title>
        <authorList>
            <person name="Sun X."/>
            <person name="Fei Z."/>
            <person name="Harrison M."/>
        </authorList>
    </citation>
    <scope>NUCLEOTIDE SEQUENCE [LARGE SCALE GENOMIC DNA]</scope>
    <source>
        <strain evidence="1 2">IT104</strain>
    </source>
</reference>
<keyword evidence="2" id="KW-1185">Reference proteome</keyword>
<accession>A0A397J5F3</accession>
<evidence type="ECO:0000313" key="2">
    <source>
        <dbReference type="Proteomes" id="UP000266861"/>
    </source>
</evidence>
<organism evidence="1 2">
    <name type="scientific">Diversispora epigaea</name>
    <dbReference type="NCBI Taxonomy" id="1348612"/>
    <lineage>
        <taxon>Eukaryota</taxon>
        <taxon>Fungi</taxon>
        <taxon>Fungi incertae sedis</taxon>
        <taxon>Mucoromycota</taxon>
        <taxon>Glomeromycotina</taxon>
        <taxon>Glomeromycetes</taxon>
        <taxon>Diversisporales</taxon>
        <taxon>Diversisporaceae</taxon>
        <taxon>Diversispora</taxon>
    </lineage>
</organism>
<protein>
    <submittedName>
        <fullName evidence="1">Uncharacterized protein</fullName>
    </submittedName>
</protein>
<name>A0A397J5F3_9GLOM</name>